<comment type="caution">
    <text evidence="1">The sequence shown here is derived from an EMBL/GenBank/DDBJ whole genome shotgun (WGS) entry which is preliminary data.</text>
</comment>
<protein>
    <submittedName>
        <fullName evidence="1">Unnamed protein product</fullName>
    </submittedName>
</protein>
<evidence type="ECO:0000313" key="1">
    <source>
        <dbReference type="EMBL" id="GME98909.1"/>
    </source>
</evidence>
<reference evidence="1" key="1">
    <citation type="submission" date="2023-04" db="EMBL/GenBank/DDBJ databases">
        <title>Ambrosiozyma monospora NBRC 10751.</title>
        <authorList>
            <person name="Ichikawa N."/>
            <person name="Sato H."/>
            <person name="Tonouchi N."/>
        </authorList>
    </citation>
    <scope>NUCLEOTIDE SEQUENCE</scope>
    <source>
        <strain evidence="1">NBRC 10751</strain>
    </source>
</reference>
<accession>A0ACB5U160</accession>
<evidence type="ECO:0000313" key="2">
    <source>
        <dbReference type="Proteomes" id="UP001165064"/>
    </source>
</evidence>
<dbReference type="Proteomes" id="UP001165064">
    <property type="component" value="Unassembled WGS sequence"/>
</dbReference>
<organism evidence="1 2">
    <name type="scientific">Ambrosiozyma monospora</name>
    <name type="common">Yeast</name>
    <name type="synonym">Endomycopsis monosporus</name>
    <dbReference type="NCBI Taxonomy" id="43982"/>
    <lineage>
        <taxon>Eukaryota</taxon>
        <taxon>Fungi</taxon>
        <taxon>Dikarya</taxon>
        <taxon>Ascomycota</taxon>
        <taxon>Saccharomycotina</taxon>
        <taxon>Pichiomycetes</taxon>
        <taxon>Pichiales</taxon>
        <taxon>Pichiaceae</taxon>
        <taxon>Ambrosiozyma</taxon>
    </lineage>
</organism>
<gene>
    <name evidence="1" type="ORF">Amon02_001056600</name>
</gene>
<proteinExistence type="predicted"/>
<dbReference type="EMBL" id="BSXS01010786">
    <property type="protein sequence ID" value="GME98909.1"/>
    <property type="molecule type" value="Genomic_DNA"/>
</dbReference>
<name>A0ACB5U160_AMBMO</name>
<keyword evidence="2" id="KW-1185">Reference proteome</keyword>
<sequence>MWGSATAPVVENDDSEIEFNEYGEIVTDEFYDKKKTLWKERIDRVVNELPENIEFKFWWDARSLMDHSSKLIDAELKRQLQVAIQEKKRKGSRPSTPSTADTPKTPVTRNLTIRPENLIDI</sequence>